<keyword evidence="13" id="KW-1015">Disulfide bond</keyword>
<keyword evidence="10" id="KW-0119">Carbohydrate metabolism</keyword>
<feature type="signal peptide" evidence="15">
    <location>
        <begin position="1"/>
        <end position="24"/>
    </location>
</feature>
<dbReference type="SUPFAM" id="SSF54106">
    <property type="entry name" value="LysM domain"/>
    <property type="match status" value="1"/>
</dbReference>
<feature type="disulfide bond" evidence="13">
    <location>
        <begin position="481"/>
        <end position="485"/>
    </location>
</feature>
<comment type="similarity">
    <text evidence="3">Belongs to the glycosyl hydrolase 18 family. Chitinase class V subfamily.</text>
</comment>
<evidence type="ECO:0000256" key="7">
    <source>
        <dbReference type="ARBA" id="ARBA00022801"/>
    </source>
</evidence>
<dbReference type="GO" id="GO:0005576">
    <property type="term" value="C:extracellular region"/>
    <property type="evidence" value="ECO:0007669"/>
    <property type="project" value="UniProtKB-SubCell"/>
</dbReference>
<dbReference type="CDD" id="cd00035">
    <property type="entry name" value="ChtBD1"/>
    <property type="match status" value="1"/>
</dbReference>
<dbReference type="InterPro" id="IPR018392">
    <property type="entry name" value="LysM"/>
</dbReference>
<dbReference type="GO" id="GO:0008061">
    <property type="term" value="F:chitin binding"/>
    <property type="evidence" value="ECO:0007669"/>
    <property type="project" value="UniProtKB-UniRule"/>
</dbReference>
<evidence type="ECO:0000256" key="12">
    <source>
        <dbReference type="ARBA" id="ARBA00023326"/>
    </source>
</evidence>
<dbReference type="EMBL" id="OUUZ01000001">
    <property type="protein sequence ID" value="SPQ17647.1"/>
    <property type="molecule type" value="Genomic_DNA"/>
</dbReference>
<evidence type="ECO:0000256" key="4">
    <source>
        <dbReference type="ARBA" id="ARBA00012729"/>
    </source>
</evidence>
<evidence type="ECO:0000256" key="6">
    <source>
        <dbReference type="ARBA" id="ARBA00022669"/>
    </source>
</evidence>
<feature type="domain" description="LysM" evidence="17">
    <location>
        <begin position="294"/>
        <end position="339"/>
    </location>
</feature>
<dbReference type="PANTHER" id="PTHR47700">
    <property type="entry name" value="V CHITINASE, PUTATIVE (AFU_ORTHOLOGUE AFUA_6G13720)-RELATED"/>
    <property type="match status" value="1"/>
</dbReference>
<evidence type="ECO:0000313" key="20">
    <source>
        <dbReference type="Proteomes" id="UP000289323"/>
    </source>
</evidence>
<keyword evidence="8" id="KW-0146">Chitin degradation</keyword>
<dbReference type="SUPFAM" id="SSF51445">
    <property type="entry name" value="(Trans)glycosidases"/>
    <property type="match status" value="1"/>
</dbReference>
<dbReference type="InterPro" id="IPR017853">
    <property type="entry name" value="GH"/>
</dbReference>
<feature type="chain" id="PRO_5018587710" description="chitinase" evidence="15">
    <location>
        <begin position="25"/>
        <end position="1369"/>
    </location>
</feature>
<protein>
    <recommendedName>
        <fullName evidence="4">chitinase</fullName>
        <ecNumber evidence="4">3.2.1.14</ecNumber>
    </recommendedName>
</protein>
<dbReference type="PROSITE" id="PS51782">
    <property type="entry name" value="LYSM"/>
    <property type="match status" value="2"/>
</dbReference>
<feature type="disulfide bond" evidence="13">
    <location>
        <begin position="449"/>
        <end position="463"/>
    </location>
</feature>
<keyword evidence="11 14" id="KW-0326">Glycosidase</keyword>
<gene>
    <name evidence="19" type="ORF">TT172_LOCUS66</name>
</gene>
<evidence type="ECO:0000259" key="16">
    <source>
        <dbReference type="PROSITE" id="PS50941"/>
    </source>
</evidence>
<keyword evidence="6 13" id="KW-0147">Chitin-binding</keyword>
<dbReference type="GO" id="GO:0008843">
    <property type="term" value="F:endochitinase activity"/>
    <property type="evidence" value="ECO:0007669"/>
    <property type="project" value="UniProtKB-EC"/>
</dbReference>
<dbReference type="InterPro" id="IPR036861">
    <property type="entry name" value="Endochitinase-like_sf"/>
</dbReference>
<dbReference type="InterPro" id="IPR036779">
    <property type="entry name" value="LysM_dom_sf"/>
</dbReference>
<dbReference type="Gene3D" id="3.30.60.10">
    <property type="entry name" value="Endochitinase-like"/>
    <property type="match status" value="1"/>
</dbReference>
<evidence type="ECO:0000256" key="5">
    <source>
        <dbReference type="ARBA" id="ARBA00022525"/>
    </source>
</evidence>
<organism evidence="19 20">
    <name type="scientific">Thermothielavioides terrestris</name>
    <dbReference type="NCBI Taxonomy" id="2587410"/>
    <lineage>
        <taxon>Eukaryota</taxon>
        <taxon>Fungi</taxon>
        <taxon>Dikarya</taxon>
        <taxon>Ascomycota</taxon>
        <taxon>Pezizomycotina</taxon>
        <taxon>Sordariomycetes</taxon>
        <taxon>Sordariomycetidae</taxon>
        <taxon>Sordariales</taxon>
        <taxon>Chaetomiaceae</taxon>
        <taxon>Thermothielavioides</taxon>
    </lineage>
</organism>
<name>A0A3S4BE93_9PEZI</name>
<evidence type="ECO:0000256" key="15">
    <source>
        <dbReference type="SAM" id="SignalP"/>
    </source>
</evidence>
<dbReference type="InterPro" id="IPR011583">
    <property type="entry name" value="Chitinase_II/V-like_cat"/>
</dbReference>
<dbReference type="Gene3D" id="3.10.50.10">
    <property type="match status" value="1"/>
</dbReference>
<evidence type="ECO:0000259" key="18">
    <source>
        <dbReference type="PROSITE" id="PS51910"/>
    </source>
</evidence>
<dbReference type="SMART" id="SM00257">
    <property type="entry name" value="LysM"/>
    <property type="match status" value="2"/>
</dbReference>
<dbReference type="GO" id="GO:0006032">
    <property type="term" value="P:chitin catabolic process"/>
    <property type="evidence" value="ECO:0007669"/>
    <property type="project" value="UniProtKB-KW"/>
</dbReference>
<evidence type="ECO:0000256" key="9">
    <source>
        <dbReference type="ARBA" id="ARBA00023026"/>
    </source>
</evidence>
<dbReference type="Pfam" id="PF00704">
    <property type="entry name" value="Glyco_hydro_18"/>
    <property type="match status" value="1"/>
</dbReference>
<evidence type="ECO:0000256" key="14">
    <source>
        <dbReference type="RuleBase" id="RU000489"/>
    </source>
</evidence>
<evidence type="ECO:0000313" key="19">
    <source>
        <dbReference type="EMBL" id="SPQ17647.1"/>
    </source>
</evidence>
<feature type="domain" description="Chitin-binding type-1" evidence="16">
    <location>
        <begin position="419"/>
        <end position="487"/>
    </location>
</feature>
<feature type="domain" description="LysM" evidence="17">
    <location>
        <begin position="358"/>
        <end position="406"/>
    </location>
</feature>
<evidence type="ECO:0000256" key="1">
    <source>
        <dbReference type="ARBA" id="ARBA00000822"/>
    </source>
</evidence>
<evidence type="ECO:0000259" key="17">
    <source>
        <dbReference type="PROSITE" id="PS51782"/>
    </source>
</evidence>
<comment type="subcellular location">
    <subcellularLocation>
        <location evidence="2">Secreted</location>
    </subcellularLocation>
</comment>
<evidence type="ECO:0000256" key="2">
    <source>
        <dbReference type="ARBA" id="ARBA00004613"/>
    </source>
</evidence>
<feature type="domain" description="GH18" evidence="18">
    <location>
        <begin position="497"/>
        <end position="867"/>
    </location>
</feature>
<dbReference type="Gene3D" id="3.20.20.80">
    <property type="entry name" value="Glycosidases"/>
    <property type="match status" value="1"/>
</dbReference>
<evidence type="ECO:0000256" key="8">
    <source>
        <dbReference type="ARBA" id="ARBA00023024"/>
    </source>
</evidence>
<comment type="caution">
    <text evidence="13">Lacks conserved residue(s) required for the propagation of feature annotation.</text>
</comment>
<reference evidence="19 20" key="1">
    <citation type="submission" date="2018-04" db="EMBL/GenBank/DDBJ databases">
        <authorList>
            <person name="Huttner S."/>
            <person name="Dainat J."/>
        </authorList>
    </citation>
    <scope>NUCLEOTIDE SEQUENCE [LARGE SCALE GENOMIC DNA]</scope>
</reference>
<dbReference type="InterPro" id="IPR001223">
    <property type="entry name" value="Glyco_hydro18_cat"/>
</dbReference>
<evidence type="ECO:0000256" key="3">
    <source>
        <dbReference type="ARBA" id="ARBA00008682"/>
    </source>
</evidence>
<dbReference type="Proteomes" id="UP000289323">
    <property type="component" value="Unassembled WGS sequence"/>
</dbReference>
<evidence type="ECO:0000256" key="11">
    <source>
        <dbReference type="ARBA" id="ARBA00023295"/>
    </source>
</evidence>
<dbReference type="PANTHER" id="PTHR47700:SF2">
    <property type="entry name" value="CHITINASE"/>
    <property type="match status" value="1"/>
</dbReference>
<keyword evidence="7 14" id="KW-0378">Hydrolase</keyword>
<accession>A0A3S4BE93</accession>
<dbReference type="SUPFAM" id="SSF54556">
    <property type="entry name" value="Chitinase insertion domain"/>
    <property type="match status" value="1"/>
</dbReference>
<comment type="catalytic activity">
    <reaction evidence="1">
        <text>Random endo-hydrolysis of N-acetyl-beta-D-glucosaminide (1-&gt;4)-beta-linkages in chitin and chitodextrins.</text>
        <dbReference type="EC" id="3.2.1.14"/>
    </reaction>
</comment>
<proteinExistence type="inferred from homology"/>
<dbReference type="GO" id="GO:0000272">
    <property type="term" value="P:polysaccharide catabolic process"/>
    <property type="evidence" value="ECO:0007669"/>
    <property type="project" value="UniProtKB-KW"/>
</dbReference>
<dbReference type="InterPro" id="IPR029070">
    <property type="entry name" value="Chitinase_insertion_sf"/>
</dbReference>
<dbReference type="SMART" id="SM00636">
    <property type="entry name" value="Glyco_18"/>
    <property type="match status" value="1"/>
</dbReference>
<dbReference type="PROSITE" id="PS50941">
    <property type="entry name" value="CHIT_BIND_I_2"/>
    <property type="match status" value="1"/>
</dbReference>
<dbReference type="Pfam" id="PF01476">
    <property type="entry name" value="LysM"/>
    <property type="match status" value="1"/>
</dbReference>
<dbReference type="InterPro" id="IPR001579">
    <property type="entry name" value="Glyco_hydro_18_chit_AS"/>
</dbReference>
<sequence>MTALGEPLVRFVVLVAALVNAVAGQGGNPKDPCPAHCYTAGAAPTNWSVYHNLDQLHRCPQRFFFDFSVDDNVDEPNTLHRLRACGLWGADWNRLPASPTPPLPATEVNATFQLGWLDAGSTTVLSGDATSLLSHLGAYLSKGFGTDSGSTVLFGLTGNATFGFYLGSALQREGTGNTFVLNTILSAFRSRGLGGGLVAQLCGPGRAADHVLGLAVAVNGSFQAVQAAVRKWRQAECVEPAVPFSERLNVTGPLYVTAPPLYPVSNDTDFTAPNSTLGNSTALHASLLPRSECRTIQVVSGDSCGSLAAKCGISGATFMSYNTQPNLCATLQPYQHVCCTSGTLPNFQPQPNADGSCATYTTVADDSCWKIAASRSLKPDDLESFNKNTWGWNGCSNLWVGVNICVSKGDPPMPAVIPNAMCGPQVPGTAKPPPGTDLSTLNPCPLNACCDVWGFCGTTAEFCTNTSTGAPGTAAPGTNGCISNCGTSIIRSGDVNWQRIGYFEGYNLGRPCVHLDVSQIDTSQYTHIHYAFATLTKDYQVVIGDIAAQYEFRKFAALTGVKRILSFGGWTFSTDPSTASIFRTGATAANRLAMATSIADFIKSNNLDGVDIDWEYPAAPDMAGASPSDGPNYLAFLVLLKNMLPGKTVSIAAPASFWYLKGFPIKQISAVVDYIVYMTYDLHGQWDFGSKWNDPGCPGGSCLRSDVNLTETINALAMITKAGVPSSKVMVGVTSYGRSYGMTTPGCWGEMCTFGGGPHNESMAEPGPCTGVAGYLSDAEIKDIAASSSRVVTSFFDSKSQTDVLVYDNNQWVGYMSPTTKSNRAALYKSLGLGGVSDWAIDLEDNPGPPANTEPSWNSFISRVYAGGDPDLGRRCGNWTSIPCDAEIAENDIGHTAASRWAALDCDDAWADALDHYRKVDRPMGTSLMNSLQHSFKITEAADCGYMDESNGCSNMAQCPTGHAGDTGPAGWVIWNSLINLNRMYLQYYDSLFQAGVIIDATLGSFHDTFDPVPEDKDGETWLQVLLDIVGMGAILVAAPFFNNFLARLPYFNAADRVDTPKDITYGALATGISIAKDLLAGQSSVDSWTSQNQNNVSALLGQVLEGWGNATEQAALSWFSGTDESLAKLSKLIGGGHLMPVGLSDGNPPEKITQTELQGIILRSFYAFAIPKAWILSKHSPVIIDSGASCGADLGPFAGTSFSDGRPFFVPGVINQVWACYPPKTGKLYFLGTPSGNALDCDNGCDPLSTFGDPCDPKCRRNPFDSLPGMDALASGDNVFGGVTLQDVITGALRTFEANGRKNGGLKIDPGSSAFLDSAMARDITTPGFINIPVCSYDEAWSNWESATDWRAPVKVDPNYATYPCNKV</sequence>
<keyword evidence="9" id="KW-0843">Virulence</keyword>
<dbReference type="CDD" id="cd02878">
    <property type="entry name" value="GH18_zymocin_alpha"/>
    <property type="match status" value="1"/>
</dbReference>
<dbReference type="InterPro" id="IPR001002">
    <property type="entry name" value="Chitin-bd_1"/>
</dbReference>
<dbReference type="InterPro" id="IPR053214">
    <property type="entry name" value="LysM12-like"/>
</dbReference>
<feature type="disulfide bond" evidence="13">
    <location>
        <begin position="444"/>
        <end position="456"/>
    </location>
</feature>
<dbReference type="CDD" id="cd00118">
    <property type="entry name" value="LysM"/>
    <property type="match status" value="1"/>
</dbReference>
<keyword evidence="5" id="KW-0964">Secreted</keyword>
<keyword evidence="15" id="KW-0732">Signal</keyword>
<evidence type="ECO:0000256" key="10">
    <source>
        <dbReference type="ARBA" id="ARBA00023277"/>
    </source>
</evidence>
<dbReference type="SUPFAM" id="SSF57016">
    <property type="entry name" value="Plant lectins/antimicrobial peptides"/>
    <property type="match status" value="1"/>
</dbReference>
<dbReference type="EC" id="3.2.1.14" evidence="4"/>
<evidence type="ECO:0000256" key="13">
    <source>
        <dbReference type="PROSITE-ProRule" id="PRU00261"/>
    </source>
</evidence>
<dbReference type="PROSITE" id="PS51910">
    <property type="entry name" value="GH18_2"/>
    <property type="match status" value="1"/>
</dbReference>
<dbReference type="PROSITE" id="PS01095">
    <property type="entry name" value="GH18_1"/>
    <property type="match status" value="1"/>
</dbReference>
<keyword evidence="12" id="KW-0624">Polysaccharide degradation</keyword>
<dbReference type="Gene3D" id="3.10.350.10">
    <property type="entry name" value="LysM domain"/>
    <property type="match status" value="2"/>
</dbReference>
<dbReference type="Pfam" id="PF00187">
    <property type="entry name" value="Chitin_bind_1"/>
    <property type="match status" value="1"/>
</dbReference>